<proteinExistence type="predicted"/>
<protein>
    <submittedName>
        <fullName evidence="2">Uncharacterized protein</fullName>
    </submittedName>
</protein>
<reference evidence="2" key="1">
    <citation type="submission" date="2021-09" db="EMBL/GenBank/DDBJ databases">
        <authorList>
            <consortium name="AG Swart"/>
            <person name="Singh M."/>
            <person name="Singh A."/>
            <person name="Seah K."/>
            <person name="Emmerich C."/>
        </authorList>
    </citation>
    <scope>NUCLEOTIDE SEQUENCE</scope>
    <source>
        <strain evidence="2">ATCC30299</strain>
    </source>
</reference>
<feature type="coiled-coil region" evidence="1">
    <location>
        <begin position="447"/>
        <end position="555"/>
    </location>
</feature>
<sequence length="663" mass="77045">MQKSKDKSFSRSSINSAAHQVLVASPILRDFTPDKISRANGNTLQQQIEKLIKENQEKDQIIISLQRNYEGVSKIFKEEKGKTYESNDKIIILEGENSMLQAKVQILETQKFSITRELDKALEDLDKLNKCYEEIRIIKIENQTLKGLIENRKNDIEEVQRKCDIAKGEADALKKVKTDLESSLKKTKSDFDELLQEKNKILEELNSLKQINEDLTHSSKTKYETIERLKTENATYKAREHQLLIQISNLKEKINEEKESHITARGKISELSSAYRELQEQLLIKETLFKAQKNSAEKISELEEIIAKKDSEIENLLKENENLQYLHQKGANDSSRISRESLDIKMEYENYKANIESQNQLSSEKVNSIIKIFMKTEIQCRDLEMEIDILPKDEERRYMDIGILNGELGNRLNYLHNQADELCKDKILLLNELKNSPKGNFISQDLYDLTNKHKNEIETKLKDAEEKIESLNHELLFAKRKAKQAEHFIEKKDSMIASLKETNEKLELDLNEYRNKIEELNKELNQKNKDFEPLVRKLKKKVEKMANLKAELSVLNPRLPSLNEELAKIKAVLSSRNADILSLNSKIKSLNEQIFEEQKAQAQLQRDLAAKSAEIALYYRKSRKKPSGVVESTTEILDRIEYLKDELDKYKPSKTEENKTRSP</sequence>
<evidence type="ECO:0000313" key="2">
    <source>
        <dbReference type="EMBL" id="CAG9328140.1"/>
    </source>
</evidence>
<name>A0AAU9JQ77_9CILI</name>
<comment type="caution">
    <text evidence="2">The sequence shown here is derived from an EMBL/GenBank/DDBJ whole genome shotgun (WGS) entry which is preliminary data.</text>
</comment>
<dbReference type="Proteomes" id="UP001162131">
    <property type="component" value="Unassembled WGS sequence"/>
</dbReference>
<evidence type="ECO:0000256" key="1">
    <source>
        <dbReference type="SAM" id="Coils"/>
    </source>
</evidence>
<evidence type="ECO:0000313" key="3">
    <source>
        <dbReference type="Proteomes" id="UP001162131"/>
    </source>
</evidence>
<organism evidence="2 3">
    <name type="scientific">Blepharisma stoltei</name>
    <dbReference type="NCBI Taxonomy" id="1481888"/>
    <lineage>
        <taxon>Eukaryota</taxon>
        <taxon>Sar</taxon>
        <taxon>Alveolata</taxon>
        <taxon>Ciliophora</taxon>
        <taxon>Postciliodesmatophora</taxon>
        <taxon>Heterotrichea</taxon>
        <taxon>Heterotrichida</taxon>
        <taxon>Blepharismidae</taxon>
        <taxon>Blepharisma</taxon>
    </lineage>
</organism>
<keyword evidence="1" id="KW-0175">Coiled coil</keyword>
<dbReference type="Gene3D" id="1.10.287.1490">
    <property type="match status" value="1"/>
</dbReference>
<dbReference type="AlphaFoldDB" id="A0AAU9JQ77"/>
<dbReference type="PANTHER" id="PTHR23159">
    <property type="entry name" value="CENTROSOMAL PROTEIN 2"/>
    <property type="match status" value="1"/>
</dbReference>
<feature type="coiled-coil region" evidence="1">
    <location>
        <begin position="142"/>
        <end position="260"/>
    </location>
</feature>
<keyword evidence="3" id="KW-1185">Reference proteome</keyword>
<feature type="coiled-coil region" evidence="1">
    <location>
        <begin position="299"/>
        <end position="326"/>
    </location>
</feature>
<accession>A0AAU9JQ77</accession>
<dbReference type="PANTHER" id="PTHR23159:SF31">
    <property type="entry name" value="CENTROSOME-ASSOCIATED PROTEIN CEP250 ISOFORM X1"/>
    <property type="match status" value="1"/>
</dbReference>
<dbReference type="EMBL" id="CAJZBQ010000045">
    <property type="protein sequence ID" value="CAG9328140.1"/>
    <property type="molecule type" value="Genomic_DNA"/>
</dbReference>
<gene>
    <name evidence="2" type="ORF">BSTOLATCC_MIC45598</name>
</gene>